<gene>
    <name evidence="5" type="ORF">LOTGIDRAFT_89037</name>
</gene>
<dbReference type="PANTHER" id="PTHR11309:SF126">
    <property type="entry name" value="FRIZZLED-2"/>
    <property type="match status" value="1"/>
</dbReference>
<dbReference type="SMART" id="SM00063">
    <property type="entry name" value="FRI"/>
    <property type="match status" value="1"/>
</dbReference>
<keyword evidence="1" id="KW-0217">Developmental protein</keyword>
<dbReference type="GO" id="GO:0042813">
    <property type="term" value="F:Wnt receptor activity"/>
    <property type="evidence" value="ECO:0007669"/>
    <property type="project" value="TreeGrafter"/>
</dbReference>
<dbReference type="HOGENOM" id="CLU_126325_1_0_1"/>
<dbReference type="CDD" id="cd07066">
    <property type="entry name" value="CRD_FZ"/>
    <property type="match status" value="1"/>
</dbReference>
<feature type="non-terminal residue" evidence="5">
    <location>
        <position position="1"/>
    </location>
</feature>
<dbReference type="Proteomes" id="UP000030746">
    <property type="component" value="Unassembled WGS sequence"/>
</dbReference>
<evidence type="ECO:0000256" key="2">
    <source>
        <dbReference type="ARBA" id="ARBA00023157"/>
    </source>
</evidence>
<evidence type="ECO:0000256" key="3">
    <source>
        <dbReference type="PROSITE-ProRule" id="PRU00090"/>
    </source>
</evidence>
<organism evidence="5 6">
    <name type="scientific">Lottia gigantea</name>
    <name type="common">Giant owl limpet</name>
    <dbReference type="NCBI Taxonomy" id="225164"/>
    <lineage>
        <taxon>Eukaryota</taxon>
        <taxon>Metazoa</taxon>
        <taxon>Spiralia</taxon>
        <taxon>Lophotrochozoa</taxon>
        <taxon>Mollusca</taxon>
        <taxon>Gastropoda</taxon>
        <taxon>Patellogastropoda</taxon>
        <taxon>Lottioidea</taxon>
        <taxon>Lottiidae</taxon>
        <taxon>Lottia</taxon>
    </lineage>
</organism>
<dbReference type="Gene3D" id="1.10.2000.10">
    <property type="entry name" value="Frizzled cysteine-rich domain"/>
    <property type="match status" value="1"/>
</dbReference>
<dbReference type="InterPro" id="IPR036790">
    <property type="entry name" value="Frizzled_dom_sf"/>
</dbReference>
<dbReference type="GO" id="GO:0005886">
    <property type="term" value="C:plasma membrane"/>
    <property type="evidence" value="ECO:0007669"/>
    <property type="project" value="TreeGrafter"/>
</dbReference>
<reference evidence="5 6" key="1">
    <citation type="journal article" date="2013" name="Nature">
        <title>Insights into bilaterian evolution from three spiralian genomes.</title>
        <authorList>
            <person name="Simakov O."/>
            <person name="Marletaz F."/>
            <person name="Cho S.J."/>
            <person name="Edsinger-Gonzales E."/>
            <person name="Havlak P."/>
            <person name="Hellsten U."/>
            <person name="Kuo D.H."/>
            <person name="Larsson T."/>
            <person name="Lv J."/>
            <person name="Arendt D."/>
            <person name="Savage R."/>
            <person name="Osoegawa K."/>
            <person name="de Jong P."/>
            <person name="Grimwood J."/>
            <person name="Chapman J.A."/>
            <person name="Shapiro H."/>
            <person name="Aerts A."/>
            <person name="Otillar R.P."/>
            <person name="Terry A.Y."/>
            <person name="Boore J.L."/>
            <person name="Grigoriev I.V."/>
            <person name="Lindberg D.R."/>
            <person name="Seaver E.C."/>
            <person name="Weisblat D.A."/>
            <person name="Putnam N.H."/>
            <person name="Rokhsar D.S."/>
        </authorList>
    </citation>
    <scope>NUCLEOTIDE SEQUENCE [LARGE SCALE GENOMIC DNA]</scope>
</reference>
<dbReference type="InterPro" id="IPR015526">
    <property type="entry name" value="Frizzled/SFRP"/>
</dbReference>
<protein>
    <recommendedName>
        <fullName evidence="4">FZ domain-containing protein</fullName>
    </recommendedName>
</protein>
<comment type="caution">
    <text evidence="3">Lacks conserved residue(s) required for the propagation of feature annotation.</text>
</comment>
<dbReference type="EMBL" id="KB202823">
    <property type="protein sequence ID" value="ESO87898.1"/>
    <property type="molecule type" value="Genomic_DNA"/>
</dbReference>
<sequence length="119" mass="13768">ASSCEDITLPMCRGLVPYSQTLLPNEFGHTTQRQVYRALEYLWPFMDIGCSRNFRVMACGLYLPKCPTGGQRMGFKPCRETCKKARRCRRRLTELQSTWPREFKCPKLKPKSSGKCIEP</sequence>
<dbReference type="OrthoDB" id="10053709at2759"/>
<dbReference type="OMA" id="ERSRDEC"/>
<feature type="disulfide bond" evidence="3">
    <location>
        <begin position="50"/>
        <end position="88"/>
    </location>
</feature>
<dbReference type="InterPro" id="IPR020067">
    <property type="entry name" value="Frizzled_dom"/>
</dbReference>
<proteinExistence type="predicted"/>
<feature type="non-terminal residue" evidence="5">
    <location>
        <position position="119"/>
    </location>
</feature>
<dbReference type="KEGG" id="lgi:LOTGIDRAFT_89037"/>
<evidence type="ECO:0000313" key="6">
    <source>
        <dbReference type="Proteomes" id="UP000030746"/>
    </source>
</evidence>
<keyword evidence="2 3" id="KW-1015">Disulfide bond</keyword>
<dbReference type="GO" id="GO:0035567">
    <property type="term" value="P:non-canonical Wnt signaling pathway"/>
    <property type="evidence" value="ECO:0007669"/>
    <property type="project" value="TreeGrafter"/>
</dbReference>
<dbReference type="RefSeq" id="XP_009061499.1">
    <property type="nucleotide sequence ID" value="XM_009063251.1"/>
</dbReference>
<dbReference type="STRING" id="225164.V3ZAB7"/>
<name>V3ZAB7_LOTGI</name>
<accession>V3ZAB7</accession>
<evidence type="ECO:0000259" key="4">
    <source>
        <dbReference type="PROSITE" id="PS50038"/>
    </source>
</evidence>
<keyword evidence="6" id="KW-1185">Reference proteome</keyword>
<dbReference type="PANTHER" id="PTHR11309">
    <property type="entry name" value="FRIZZLED"/>
    <property type="match status" value="1"/>
</dbReference>
<dbReference type="Pfam" id="PF01392">
    <property type="entry name" value="Fz"/>
    <property type="match status" value="1"/>
</dbReference>
<dbReference type="AlphaFoldDB" id="V3ZAB7"/>
<dbReference type="PROSITE" id="PS50038">
    <property type="entry name" value="FZ"/>
    <property type="match status" value="1"/>
</dbReference>
<dbReference type="GeneID" id="20252820"/>
<feature type="domain" description="FZ" evidence="4">
    <location>
        <begin position="1"/>
        <end position="119"/>
    </location>
</feature>
<dbReference type="CTD" id="20252820"/>
<dbReference type="SUPFAM" id="SSF63501">
    <property type="entry name" value="Frizzled cysteine-rich domain"/>
    <property type="match status" value="1"/>
</dbReference>
<evidence type="ECO:0000256" key="1">
    <source>
        <dbReference type="ARBA" id="ARBA00022473"/>
    </source>
</evidence>
<dbReference type="GO" id="GO:0017147">
    <property type="term" value="F:Wnt-protein binding"/>
    <property type="evidence" value="ECO:0007669"/>
    <property type="project" value="TreeGrafter"/>
</dbReference>
<dbReference type="GO" id="GO:0060070">
    <property type="term" value="P:canonical Wnt signaling pathway"/>
    <property type="evidence" value="ECO:0007669"/>
    <property type="project" value="TreeGrafter"/>
</dbReference>
<evidence type="ECO:0000313" key="5">
    <source>
        <dbReference type="EMBL" id="ESO87898.1"/>
    </source>
</evidence>